<evidence type="ECO:0000256" key="1">
    <source>
        <dbReference type="ARBA" id="ARBA00023125"/>
    </source>
</evidence>
<dbReference type="InterPro" id="IPR001387">
    <property type="entry name" value="Cro/C1-type_HTH"/>
</dbReference>
<dbReference type="KEGG" id="cari:FNU76_07305"/>
<evidence type="ECO:0000313" key="3">
    <source>
        <dbReference type="EMBL" id="QDQ26179.1"/>
    </source>
</evidence>
<organism evidence="3 4">
    <name type="scientific">Chitinimonas arctica</name>
    <dbReference type="NCBI Taxonomy" id="2594795"/>
    <lineage>
        <taxon>Bacteria</taxon>
        <taxon>Pseudomonadati</taxon>
        <taxon>Pseudomonadota</taxon>
        <taxon>Betaproteobacteria</taxon>
        <taxon>Neisseriales</taxon>
        <taxon>Chitinibacteraceae</taxon>
        <taxon>Chitinimonas</taxon>
    </lineage>
</organism>
<protein>
    <submittedName>
        <fullName evidence="3">HigA family addiction module antidote protein</fullName>
    </submittedName>
</protein>
<dbReference type="Pfam" id="PF01381">
    <property type="entry name" value="HTH_3"/>
    <property type="match status" value="1"/>
</dbReference>
<name>A0A516SDG0_9NEIS</name>
<dbReference type="Proteomes" id="UP000317550">
    <property type="component" value="Chromosome"/>
</dbReference>
<keyword evidence="4" id="KW-1185">Reference proteome</keyword>
<dbReference type="PANTHER" id="PTHR36924:SF1">
    <property type="entry name" value="ANTITOXIN HIGA-1"/>
    <property type="match status" value="1"/>
</dbReference>
<reference evidence="4" key="1">
    <citation type="submission" date="2019-07" db="EMBL/GenBank/DDBJ databases">
        <title>Chitinimonas sp. nov., isolated from Ny-Alesund, arctica soil.</title>
        <authorList>
            <person name="Xu Q."/>
            <person name="Peng F."/>
        </authorList>
    </citation>
    <scope>NUCLEOTIDE SEQUENCE [LARGE SCALE GENOMIC DNA]</scope>
    <source>
        <strain evidence="4">R3-44</strain>
    </source>
</reference>
<proteinExistence type="predicted"/>
<evidence type="ECO:0000259" key="2">
    <source>
        <dbReference type="PROSITE" id="PS50943"/>
    </source>
</evidence>
<dbReference type="InterPro" id="IPR010982">
    <property type="entry name" value="Lambda_DNA-bd_dom_sf"/>
</dbReference>
<gene>
    <name evidence="3" type="ORF">FNU76_07305</name>
</gene>
<dbReference type="GO" id="GO:0003677">
    <property type="term" value="F:DNA binding"/>
    <property type="evidence" value="ECO:0007669"/>
    <property type="project" value="UniProtKB-KW"/>
</dbReference>
<dbReference type="RefSeq" id="WP_144277578.1">
    <property type="nucleotide sequence ID" value="NZ_CP041730.1"/>
</dbReference>
<evidence type="ECO:0000313" key="4">
    <source>
        <dbReference type="Proteomes" id="UP000317550"/>
    </source>
</evidence>
<keyword evidence="1" id="KW-0238">DNA-binding</keyword>
<dbReference type="NCBIfam" id="TIGR02607">
    <property type="entry name" value="antidote_HigA"/>
    <property type="match status" value="1"/>
</dbReference>
<dbReference type="Gene3D" id="1.10.260.40">
    <property type="entry name" value="lambda repressor-like DNA-binding domains"/>
    <property type="match status" value="1"/>
</dbReference>
<feature type="domain" description="HTH cro/C1-type" evidence="2">
    <location>
        <begin position="23"/>
        <end position="67"/>
    </location>
</feature>
<dbReference type="PROSITE" id="PS50943">
    <property type="entry name" value="HTH_CROC1"/>
    <property type="match status" value="1"/>
</dbReference>
<dbReference type="SMART" id="SM00530">
    <property type="entry name" value="HTH_XRE"/>
    <property type="match status" value="1"/>
</dbReference>
<dbReference type="InterPro" id="IPR013430">
    <property type="entry name" value="Toxin_antidote_HigA"/>
</dbReference>
<sequence>MHMHNPAHPGEILKDWLDDLDQTIAGFADRIDVSRTTMSKIINGHSRVTADVDLRLAAALGTTEGYWLRIQTQRDLWEAKQQARPNIQRLALAA</sequence>
<dbReference type="CDD" id="cd00093">
    <property type="entry name" value="HTH_XRE"/>
    <property type="match status" value="1"/>
</dbReference>
<dbReference type="OrthoDB" id="3174593at2"/>
<dbReference type="EMBL" id="CP041730">
    <property type="protein sequence ID" value="QDQ26179.1"/>
    <property type="molecule type" value="Genomic_DNA"/>
</dbReference>
<accession>A0A516SDG0</accession>
<dbReference type="AlphaFoldDB" id="A0A516SDG0"/>
<dbReference type="PANTHER" id="PTHR36924">
    <property type="entry name" value="ANTITOXIN HIGA-1"/>
    <property type="match status" value="1"/>
</dbReference>
<dbReference type="SUPFAM" id="SSF47413">
    <property type="entry name" value="lambda repressor-like DNA-binding domains"/>
    <property type="match status" value="1"/>
</dbReference>